<dbReference type="PANTHER" id="PTHR46567">
    <property type="entry name" value="MEDIATOR OF RNA POLYMERASE II TRANSCRIPTION SUBUNIT 12"/>
    <property type="match status" value="1"/>
</dbReference>
<dbReference type="Pfam" id="PF09497">
    <property type="entry name" value="Med12"/>
    <property type="match status" value="1"/>
</dbReference>
<gene>
    <name evidence="9" type="ORF">DXG03_002198</name>
</gene>
<evidence type="ECO:0000256" key="3">
    <source>
        <dbReference type="ARBA" id="ARBA00019622"/>
    </source>
</evidence>
<feature type="domain" description="Mediator complex subunit Med12" evidence="8">
    <location>
        <begin position="111"/>
        <end position="174"/>
    </location>
</feature>
<dbReference type="Proteomes" id="UP000775547">
    <property type="component" value="Unassembled WGS sequence"/>
</dbReference>
<keyword evidence="10" id="KW-1185">Reference proteome</keyword>
<organism evidence="9 10">
    <name type="scientific">Asterophora parasitica</name>
    <dbReference type="NCBI Taxonomy" id="117018"/>
    <lineage>
        <taxon>Eukaryota</taxon>
        <taxon>Fungi</taxon>
        <taxon>Dikarya</taxon>
        <taxon>Basidiomycota</taxon>
        <taxon>Agaricomycotina</taxon>
        <taxon>Agaricomycetes</taxon>
        <taxon>Agaricomycetidae</taxon>
        <taxon>Agaricales</taxon>
        <taxon>Tricholomatineae</taxon>
        <taxon>Lyophyllaceae</taxon>
        <taxon>Asterophora</taxon>
    </lineage>
</organism>
<sequence>MPEAKDDANGNVMPIYELHPPTWLPKVHGSAELGYLGFYPPHVQQEEDRLTQENVKNGFVLGNQVSAETFSAHSIIHGDLSSSATFSKLEALMNEIFIRRADNIPSIPTSTFRIPTRVTLNDSKRQAWFADLANPEVPLQKLGKSVPHGAKGHDLLDLLQSNNVDINRAVWFLRVFGANETAGLRNKPSYNPTQYSIDWANVVTSYLKKQLADIALPSAPRPGLNIKQTFKGVLSDGDSRERWMSRFVYCLKLLRTFYSEGLVDNRTFLVWMVQQMGTCNLAQTGFITRLADEYLDGILGSRPLTRPFIDACLSKLSEIRSTSAQEFLRDTDALLKTLLQRLCLVLPDSFVSPRMWKTHSHLLADVFSDVIVEEPGDLHVEEKLRNIGQALQENFADVRRRNEAMLFLRLPMHVSARLASAISNVKLLNSISSDTDIGNLQFLSSHDEASFIDKLDMLLTWCVTPLQYGDHRPFAAITLIRNWRIQAGDRATRRNFNPPDEILQDRLFDWLDSSETAGDPENIRAVSLLFGKLVKQELFSYASYIQRLIARGEAGLTFTEIPESRHRKFLWWMPLSRSTSSLISQRKVILYGARAREVPEDAHEREIRREIRAVLPDVFGGTSDHEPRPIEISFYHSRRGTVACDVNFDIAR</sequence>
<dbReference type="PANTHER" id="PTHR46567:SF1">
    <property type="entry name" value="MEDIATOR OF RNA POLYMERASE II TRANSCRIPTION SUBUNIT 12"/>
    <property type="match status" value="1"/>
</dbReference>
<comment type="caution">
    <text evidence="9">The sequence shown here is derived from an EMBL/GenBank/DDBJ whole genome shotgun (WGS) entry which is preliminary data.</text>
</comment>
<evidence type="ECO:0000313" key="9">
    <source>
        <dbReference type="EMBL" id="KAG5646821.1"/>
    </source>
</evidence>
<protein>
    <recommendedName>
        <fullName evidence="3">Mediator of RNA polymerase II transcription subunit 12</fullName>
    </recommendedName>
    <alternativeName>
        <fullName evidence="7">Mediator complex subunit 12</fullName>
    </alternativeName>
</protein>
<evidence type="ECO:0000256" key="6">
    <source>
        <dbReference type="ARBA" id="ARBA00023242"/>
    </source>
</evidence>
<accession>A0A9P7GBI7</accession>
<dbReference type="GO" id="GO:0006357">
    <property type="term" value="P:regulation of transcription by RNA polymerase II"/>
    <property type="evidence" value="ECO:0007669"/>
    <property type="project" value="InterPro"/>
</dbReference>
<evidence type="ECO:0000259" key="8">
    <source>
        <dbReference type="SMART" id="SM01281"/>
    </source>
</evidence>
<dbReference type="InterPro" id="IPR019035">
    <property type="entry name" value="Mediator_Med12"/>
</dbReference>
<evidence type="ECO:0000313" key="10">
    <source>
        <dbReference type="Proteomes" id="UP000775547"/>
    </source>
</evidence>
<evidence type="ECO:0000256" key="5">
    <source>
        <dbReference type="ARBA" id="ARBA00023163"/>
    </source>
</evidence>
<evidence type="ECO:0000256" key="2">
    <source>
        <dbReference type="ARBA" id="ARBA00010289"/>
    </source>
</evidence>
<evidence type="ECO:0000256" key="1">
    <source>
        <dbReference type="ARBA" id="ARBA00004123"/>
    </source>
</evidence>
<name>A0A9P7GBI7_9AGAR</name>
<dbReference type="AlphaFoldDB" id="A0A9P7GBI7"/>
<evidence type="ECO:0000256" key="4">
    <source>
        <dbReference type="ARBA" id="ARBA00023015"/>
    </source>
</evidence>
<dbReference type="EMBL" id="JABCKV010000016">
    <property type="protein sequence ID" value="KAG5646821.1"/>
    <property type="molecule type" value="Genomic_DNA"/>
</dbReference>
<keyword evidence="5" id="KW-0804">Transcription</keyword>
<dbReference type="GO" id="GO:0003712">
    <property type="term" value="F:transcription coregulator activity"/>
    <property type="evidence" value="ECO:0007669"/>
    <property type="project" value="InterPro"/>
</dbReference>
<dbReference type="SMART" id="SM01281">
    <property type="entry name" value="Med12"/>
    <property type="match status" value="1"/>
</dbReference>
<evidence type="ECO:0000256" key="7">
    <source>
        <dbReference type="ARBA" id="ARBA00032010"/>
    </source>
</evidence>
<dbReference type="OrthoDB" id="20828at2759"/>
<comment type="subcellular location">
    <subcellularLocation>
        <location evidence="1">Nucleus</location>
    </subcellularLocation>
</comment>
<dbReference type="GO" id="GO:0016592">
    <property type="term" value="C:mediator complex"/>
    <property type="evidence" value="ECO:0007669"/>
    <property type="project" value="InterPro"/>
</dbReference>
<keyword evidence="6" id="KW-0539">Nucleus</keyword>
<reference evidence="9" key="2">
    <citation type="submission" date="2021-10" db="EMBL/GenBank/DDBJ databases">
        <title>Phylogenomics reveals ancestral predisposition of the termite-cultivated fungus Termitomyces towards a domesticated lifestyle.</title>
        <authorList>
            <person name="Auxier B."/>
            <person name="Grum-Grzhimaylo A."/>
            <person name="Cardenas M.E."/>
            <person name="Lodge J.D."/>
            <person name="Laessoe T."/>
            <person name="Pedersen O."/>
            <person name="Smith M.E."/>
            <person name="Kuyper T.W."/>
            <person name="Franco-Molano E.A."/>
            <person name="Baroni T.J."/>
            <person name="Aanen D.K."/>
        </authorList>
    </citation>
    <scope>NUCLEOTIDE SEQUENCE</scope>
    <source>
        <strain evidence="9">AP01</strain>
        <tissue evidence="9">Mycelium</tissue>
    </source>
</reference>
<comment type="similarity">
    <text evidence="2">Belongs to the Mediator complex subunit 12 family.</text>
</comment>
<keyword evidence="4" id="KW-0805">Transcription regulation</keyword>
<proteinExistence type="inferred from homology"/>
<reference evidence="9" key="1">
    <citation type="submission" date="2020-07" db="EMBL/GenBank/DDBJ databases">
        <authorList>
            <person name="Nieuwenhuis M."/>
            <person name="Van De Peppel L.J.J."/>
        </authorList>
    </citation>
    <scope>NUCLEOTIDE SEQUENCE</scope>
    <source>
        <strain evidence="9">AP01</strain>
        <tissue evidence="9">Mycelium</tissue>
    </source>
</reference>